<name>A0A1W1EA75_9ZZZZ</name>
<proteinExistence type="predicted"/>
<dbReference type="EMBL" id="FPIB01000026">
    <property type="protein sequence ID" value="SFV90875.1"/>
    <property type="molecule type" value="Genomic_DNA"/>
</dbReference>
<protein>
    <submittedName>
        <fullName evidence="1">Uncharacterized protein</fullName>
    </submittedName>
</protein>
<sequence length="86" mass="9961">MAAIYSDEKMEKVTFNMPSELKAKLTIIKEEMHISFSTLYNEALERFVKEKELEKWKKGAQLASKDKAYMTLAKELGNDDGQTYAY</sequence>
<gene>
    <name evidence="1" type="ORF">MNB_SV-4-428</name>
</gene>
<evidence type="ECO:0000313" key="1">
    <source>
        <dbReference type="EMBL" id="SFV90875.1"/>
    </source>
</evidence>
<dbReference type="AlphaFoldDB" id="A0A1W1EA75"/>
<reference evidence="1" key="1">
    <citation type="submission" date="2016-10" db="EMBL/GenBank/DDBJ databases">
        <authorList>
            <person name="de Groot N.N."/>
        </authorList>
    </citation>
    <scope>NUCLEOTIDE SEQUENCE</scope>
</reference>
<accession>A0A1W1EA75</accession>
<organism evidence="1">
    <name type="scientific">hydrothermal vent metagenome</name>
    <dbReference type="NCBI Taxonomy" id="652676"/>
    <lineage>
        <taxon>unclassified sequences</taxon>
        <taxon>metagenomes</taxon>
        <taxon>ecological metagenomes</taxon>
    </lineage>
</organism>